<keyword evidence="6" id="KW-0804">Transcription</keyword>
<evidence type="ECO:0000256" key="7">
    <source>
        <dbReference type="ARBA" id="ARBA00023242"/>
    </source>
</evidence>
<dbReference type="GO" id="GO:0005634">
    <property type="term" value="C:nucleus"/>
    <property type="evidence" value="ECO:0007669"/>
    <property type="project" value="UniProtKB-SubCell"/>
</dbReference>
<evidence type="ECO:0000259" key="8">
    <source>
        <dbReference type="PROSITE" id="PS50048"/>
    </source>
</evidence>
<dbReference type="InterPro" id="IPR051615">
    <property type="entry name" value="Transcr_Regulatory_Elem"/>
</dbReference>
<feature type="domain" description="Zn(2)-C6 fungal-type" evidence="8">
    <location>
        <begin position="12"/>
        <end position="43"/>
    </location>
</feature>
<dbReference type="EMBL" id="MU004613">
    <property type="protein sequence ID" value="KAF2647493.1"/>
    <property type="molecule type" value="Genomic_DNA"/>
</dbReference>
<dbReference type="InterPro" id="IPR001138">
    <property type="entry name" value="Zn2Cys6_DnaBD"/>
</dbReference>
<dbReference type="GO" id="GO:0008270">
    <property type="term" value="F:zinc ion binding"/>
    <property type="evidence" value="ECO:0007669"/>
    <property type="project" value="InterPro"/>
</dbReference>
<dbReference type="SMART" id="SM00066">
    <property type="entry name" value="GAL4"/>
    <property type="match status" value="1"/>
</dbReference>
<dbReference type="Gene3D" id="4.10.240.10">
    <property type="entry name" value="Zn(2)-C6 fungal-type DNA-binding domain"/>
    <property type="match status" value="1"/>
</dbReference>
<protein>
    <recommendedName>
        <fullName evidence="8">Zn(2)-C6 fungal-type domain-containing protein</fullName>
    </recommendedName>
</protein>
<comment type="subcellular location">
    <subcellularLocation>
        <location evidence="1">Nucleus</location>
    </subcellularLocation>
</comment>
<evidence type="ECO:0000313" key="9">
    <source>
        <dbReference type="EMBL" id="KAF2647493.1"/>
    </source>
</evidence>
<dbReference type="GO" id="GO:0003677">
    <property type="term" value="F:DNA binding"/>
    <property type="evidence" value="ECO:0007669"/>
    <property type="project" value="UniProtKB-KW"/>
</dbReference>
<dbReference type="CDD" id="cd00067">
    <property type="entry name" value="GAL4"/>
    <property type="match status" value="1"/>
</dbReference>
<dbReference type="AlphaFoldDB" id="A0A6A6SLH5"/>
<reference evidence="9" key="1">
    <citation type="journal article" date="2020" name="Stud. Mycol.">
        <title>101 Dothideomycetes genomes: a test case for predicting lifestyles and emergence of pathogens.</title>
        <authorList>
            <person name="Haridas S."/>
            <person name="Albert R."/>
            <person name="Binder M."/>
            <person name="Bloem J."/>
            <person name="Labutti K."/>
            <person name="Salamov A."/>
            <person name="Andreopoulos B."/>
            <person name="Baker S."/>
            <person name="Barry K."/>
            <person name="Bills G."/>
            <person name="Bluhm B."/>
            <person name="Cannon C."/>
            <person name="Castanera R."/>
            <person name="Culley D."/>
            <person name="Daum C."/>
            <person name="Ezra D."/>
            <person name="Gonzalez J."/>
            <person name="Henrissat B."/>
            <person name="Kuo A."/>
            <person name="Liang C."/>
            <person name="Lipzen A."/>
            <person name="Lutzoni F."/>
            <person name="Magnuson J."/>
            <person name="Mondo S."/>
            <person name="Nolan M."/>
            <person name="Ohm R."/>
            <person name="Pangilinan J."/>
            <person name="Park H.-J."/>
            <person name="Ramirez L."/>
            <person name="Alfaro M."/>
            <person name="Sun H."/>
            <person name="Tritt A."/>
            <person name="Yoshinaga Y."/>
            <person name="Zwiers L.-H."/>
            <person name="Turgeon B."/>
            <person name="Goodwin S."/>
            <person name="Spatafora J."/>
            <person name="Crous P."/>
            <person name="Grigoriev I."/>
        </authorList>
    </citation>
    <scope>NUCLEOTIDE SEQUENCE</scope>
    <source>
        <strain evidence="9">CBS 122681</strain>
    </source>
</reference>
<evidence type="ECO:0000256" key="3">
    <source>
        <dbReference type="ARBA" id="ARBA00022833"/>
    </source>
</evidence>
<dbReference type="PROSITE" id="PS50048">
    <property type="entry name" value="ZN2_CY6_FUNGAL_2"/>
    <property type="match status" value="1"/>
</dbReference>
<evidence type="ECO:0000256" key="1">
    <source>
        <dbReference type="ARBA" id="ARBA00004123"/>
    </source>
</evidence>
<gene>
    <name evidence="9" type="ORF">K491DRAFT_685479</name>
</gene>
<sequence>MPNPTRSRARKACVRCKALKVKCGSDAVAPCPKCQFANATCLYESASRVASKRLRVSYLAKLKRRNSELNAAVQWFFDRLEQGNSWLGARLEKTANGKPNVDDILKEVSGMLQQAKGPKGNVGHMHEVVLEPTSQSNLGVAPMYFNNKATQDIFSGRFSFFDPETWKETLGTLESMYCSFSK</sequence>
<evidence type="ECO:0000256" key="2">
    <source>
        <dbReference type="ARBA" id="ARBA00022723"/>
    </source>
</evidence>
<evidence type="ECO:0000256" key="4">
    <source>
        <dbReference type="ARBA" id="ARBA00023015"/>
    </source>
</evidence>
<dbReference type="PANTHER" id="PTHR31313">
    <property type="entry name" value="TY1 ENHANCER ACTIVATOR"/>
    <property type="match status" value="1"/>
</dbReference>
<evidence type="ECO:0000256" key="6">
    <source>
        <dbReference type="ARBA" id="ARBA00023163"/>
    </source>
</evidence>
<proteinExistence type="predicted"/>
<dbReference type="PROSITE" id="PS00463">
    <property type="entry name" value="ZN2_CY6_FUNGAL_1"/>
    <property type="match status" value="1"/>
</dbReference>
<keyword evidence="2" id="KW-0479">Metal-binding</keyword>
<keyword evidence="3" id="KW-0862">Zinc</keyword>
<keyword evidence="7" id="KW-0539">Nucleus</keyword>
<organism evidence="9 10">
    <name type="scientific">Lophiostoma macrostomum CBS 122681</name>
    <dbReference type="NCBI Taxonomy" id="1314788"/>
    <lineage>
        <taxon>Eukaryota</taxon>
        <taxon>Fungi</taxon>
        <taxon>Dikarya</taxon>
        <taxon>Ascomycota</taxon>
        <taxon>Pezizomycotina</taxon>
        <taxon>Dothideomycetes</taxon>
        <taxon>Pleosporomycetidae</taxon>
        <taxon>Pleosporales</taxon>
        <taxon>Lophiostomataceae</taxon>
        <taxon>Lophiostoma</taxon>
    </lineage>
</organism>
<name>A0A6A6SLH5_9PLEO</name>
<evidence type="ECO:0000313" key="10">
    <source>
        <dbReference type="Proteomes" id="UP000799324"/>
    </source>
</evidence>
<dbReference type="Pfam" id="PF00172">
    <property type="entry name" value="Zn_clus"/>
    <property type="match status" value="1"/>
</dbReference>
<dbReference type="GO" id="GO:0000981">
    <property type="term" value="F:DNA-binding transcription factor activity, RNA polymerase II-specific"/>
    <property type="evidence" value="ECO:0007669"/>
    <property type="project" value="InterPro"/>
</dbReference>
<dbReference type="Proteomes" id="UP000799324">
    <property type="component" value="Unassembled WGS sequence"/>
</dbReference>
<evidence type="ECO:0000256" key="5">
    <source>
        <dbReference type="ARBA" id="ARBA00023125"/>
    </source>
</evidence>
<dbReference type="PANTHER" id="PTHR31313:SF86">
    <property type="entry name" value="ZN(2)-C6 FUNGAL-TYPE DOMAIN-CONTAINING PROTEIN"/>
    <property type="match status" value="1"/>
</dbReference>
<keyword evidence="4" id="KW-0805">Transcription regulation</keyword>
<dbReference type="SUPFAM" id="SSF57701">
    <property type="entry name" value="Zn2/Cys6 DNA-binding domain"/>
    <property type="match status" value="1"/>
</dbReference>
<keyword evidence="10" id="KW-1185">Reference proteome</keyword>
<dbReference type="InterPro" id="IPR036864">
    <property type="entry name" value="Zn2-C6_fun-type_DNA-bd_sf"/>
</dbReference>
<keyword evidence="5" id="KW-0238">DNA-binding</keyword>
<accession>A0A6A6SLH5</accession>